<name>A0A0S4FT87_ANAPL</name>
<feature type="disulfide bond" evidence="7">
    <location>
        <begin position="118"/>
        <end position="168"/>
    </location>
</feature>
<dbReference type="PRINTS" id="PR00495">
    <property type="entry name" value="LEPTIN"/>
</dbReference>
<dbReference type="EMBL" id="LN794245">
    <property type="protein sequence ID" value="CEO43666.1"/>
    <property type="molecule type" value="mRNA"/>
</dbReference>
<comment type="similarity">
    <text evidence="2 6">Belongs to the leptin family.</text>
</comment>
<evidence type="ECO:0000256" key="3">
    <source>
        <dbReference type="ARBA" id="ARBA00021421"/>
    </source>
</evidence>
<feature type="chain" id="PRO_5006619964" description="Leptin" evidence="8">
    <location>
        <begin position="22"/>
        <end position="168"/>
    </location>
</feature>
<dbReference type="PANTHER" id="PTHR11724:SF1">
    <property type="entry name" value="LEPTIN"/>
    <property type="match status" value="1"/>
</dbReference>
<reference evidence="9" key="1">
    <citation type="journal article" date="2015" name="Endocrinology">
        <title>Identification of the long-sought leptin in chicken and duck: expression pattern of the highly GC-rich avian leptin fits an autocrine/paracrine rather than endocrine function.</title>
        <authorList>
            <person name="Seroussi E."/>
            <person name="Cinnamon Y."/>
            <person name="Yosefi S."/>
            <person name="Genin O."/>
            <person name="Gage Smith J."/>
            <person name="Rafati N."/>
            <person name="Borneloev S."/>
            <person name="Andersson L."/>
            <person name="Friedman-Einat M."/>
        </authorList>
    </citation>
    <scope>NUCLEOTIDE SEQUENCE</scope>
</reference>
<proteinExistence type="evidence at transcript level"/>
<dbReference type="InterPro" id="IPR009079">
    <property type="entry name" value="4_helix_cytokine-like_core"/>
</dbReference>
<dbReference type="Gene3D" id="1.20.1250.10">
    <property type="match status" value="1"/>
</dbReference>
<dbReference type="InterPro" id="IPR000065">
    <property type="entry name" value="Leptin"/>
</dbReference>
<organism evidence="9">
    <name type="scientific">Anas platyrhynchos</name>
    <name type="common">Mallard</name>
    <name type="synonym">Anas boschas</name>
    <dbReference type="NCBI Taxonomy" id="8839"/>
    <lineage>
        <taxon>Eukaryota</taxon>
        <taxon>Metazoa</taxon>
        <taxon>Chordata</taxon>
        <taxon>Craniata</taxon>
        <taxon>Vertebrata</taxon>
        <taxon>Euteleostomi</taxon>
        <taxon>Archelosauria</taxon>
        <taxon>Archosauria</taxon>
        <taxon>Dinosauria</taxon>
        <taxon>Saurischia</taxon>
        <taxon>Theropoda</taxon>
        <taxon>Coelurosauria</taxon>
        <taxon>Aves</taxon>
        <taxon>Neognathae</taxon>
        <taxon>Galloanserae</taxon>
        <taxon>Anseriformes</taxon>
        <taxon>Anatidae</taxon>
        <taxon>Anatinae</taxon>
        <taxon>Anas</taxon>
    </lineage>
</organism>
<dbReference type="GO" id="GO:0005576">
    <property type="term" value="C:extracellular region"/>
    <property type="evidence" value="ECO:0007669"/>
    <property type="project" value="UniProtKB-SubCell"/>
</dbReference>
<gene>
    <name evidence="9" type="primary">leptin-like</name>
</gene>
<protein>
    <recommendedName>
        <fullName evidence="3 6">Leptin</fullName>
    </recommendedName>
    <alternativeName>
        <fullName evidence="5 6">Obesity factor</fullName>
    </alternativeName>
</protein>
<keyword evidence="4 6" id="KW-0964">Secreted</keyword>
<dbReference type="GO" id="GO:0005179">
    <property type="term" value="F:hormone activity"/>
    <property type="evidence" value="ECO:0007669"/>
    <property type="project" value="InterPro"/>
</dbReference>
<accession>A0A0S4FT87</accession>
<dbReference type="Pfam" id="PF02024">
    <property type="entry name" value="Leptin"/>
    <property type="match status" value="1"/>
</dbReference>
<keyword evidence="7" id="KW-1015">Disulfide bond</keyword>
<evidence type="ECO:0000313" key="9">
    <source>
        <dbReference type="EMBL" id="CEO43666.1"/>
    </source>
</evidence>
<dbReference type="PANTHER" id="PTHR11724">
    <property type="entry name" value="LEPTIN"/>
    <property type="match status" value="1"/>
</dbReference>
<dbReference type="PIRSF" id="PIRSF001837">
    <property type="entry name" value="Leptin"/>
    <property type="match status" value="1"/>
</dbReference>
<evidence type="ECO:0000256" key="6">
    <source>
        <dbReference type="PIRNR" id="PIRNR001837"/>
    </source>
</evidence>
<evidence type="ECO:0000256" key="8">
    <source>
        <dbReference type="SAM" id="SignalP"/>
    </source>
</evidence>
<evidence type="ECO:0000256" key="7">
    <source>
        <dbReference type="PIRSR" id="PIRSR001837-1"/>
    </source>
</evidence>
<feature type="signal peptide" evidence="8">
    <location>
        <begin position="1"/>
        <end position="21"/>
    </location>
</feature>
<sequence length="168" mass="17942">MWYHSAWLWGLLWLCPPPAGGRPVRPEKIWGDTRSLARTLSARIQLLQLFPLGPRVLGLEAMPGARPPEGLGAMEQRLQLFQRVLRALPGAAAPPPQILSDLENLRSLLTALAAQLGCGPPPRQTEAPPPGLAELLAQAPHTVAGLAMGRLRACLDGIAARIDAAPPC</sequence>
<dbReference type="AlphaFoldDB" id="A0A0S4FT87"/>
<keyword evidence="8" id="KW-0732">Signal</keyword>
<evidence type="ECO:0000256" key="1">
    <source>
        <dbReference type="ARBA" id="ARBA00004613"/>
    </source>
</evidence>
<comment type="subcellular location">
    <subcellularLocation>
        <location evidence="1 6">Secreted</location>
    </subcellularLocation>
</comment>
<dbReference type="SUPFAM" id="SSF47266">
    <property type="entry name" value="4-helical cytokines"/>
    <property type="match status" value="1"/>
</dbReference>
<comment type="function">
    <text evidence="6">Key player in the regulation of energy balance and body weight control. Once released into the circulation, has central and peripheral effects by binding LEPR, found in many tissues, which results in the activation of several major signaling pathways.</text>
</comment>
<evidence type="ECO:0000256" key="5">
    <source>
        <dbReference type="ARBA" id="ARBA00030981"/>
    </source>
</evidence>
<evidence type="ECO:0000256" key="2">
    <source>
        <dbReference type="ARBA" id="ARBA00005834"/>
    </source>
</evidence>
<evidence type="ECO:0000256" key="4">
    <source>
        <dbReference type="ARBA" id="ARBA00022525"/>
    </source>
</evidence>